<evidence type="ECO:0000256" key="3">
    <source>
        <dbReference type="ARBA" id="ARBA00022787"/>
    </source>
</evidence>
<reference evidence="8" key="1">
    <citation type="submission" date="2021-06" db="EMBL/GenBank/DDBJ databases">
        <authorList>
            <person name="Hodson N. C."/>
            <person name="Mongue J. A."/>
            <person name="Jaron S. K."/>
        </authorList>
    </citation>
    <scope>NUCLEOTIDE SEQUENCE</scope>
</reference>
<dbReference type="InterPro" id="IPR018108">
    <property type="entry name" value="MCP_transmembrane"/>
</dbReference>
<evidence type="ECO:0000256" key="7">
    <source>
        <dbReference type="RuleBase" id="RU000488"/>
    </source>
</evidence>
<dbReference type="Proteomes" id="UP000708208">
    <property type="component" value="Unassembled WGS sequence"/>
</dbReference>
<sequence length="380" mass="43023">MEMSDDEGQLILTPGMDFNAEELLMEKDEKKRLDKSSILLRAGVTTAFYPVEYVKTLMQIGYEPFLPVNSHTLLGRRCLLLPNSFNYIQYIKRVDGFTGCFRGLAPRLIQQSVFMYVNQVIGKALHVKDDLDDAPTENEQITLSAHLGEGDRPDSPHVEIVRITSSRRSSNDDGYDVITWRYYLKNLCYDWCRRMASLVISFPFQVIAIRTMAEFVGREGNFSNGLMTGVIHIYEDHGILGFFRGLVPRLIGDSIHLFACGALRYLIRSQVYCEEVRACMGVSTSILVGSLTYPFTVVSNTMMVCGAKNIAMGNPPLMPNYKNWIDCWHHLASINHLKRGSSIFFRYYPGPRKVLDNGLTIPIGVPFGPDLQRNNPVIIL</sequence>
<evidence type="ECO:0000256" key="2">
    <source>
        <dbReference type="ARBA" id="ARBA00022737"/>
    </source>
</evidence>
<evidence type="ECO:0000256" key="6">
    <source>
        <dbReference type="PROSITE-ProRule" id="PRU00282"/>
    </source>
</evidence>
<feature type="repeat" description="Solcar" evidence="6">
    <location>
        <begin position="30"/>
        <end position="128"/>
    </location>
</feature>
<dbReference type="Pfam" id="PF00153">
    <property type="entry name" value="Mito_carr"/>
    <property type="match status" value="2"/>
</dbReference>
<keyword evidence="3" id="KW-1000">Mitochondrion outer membrane</keyword>
<accession>A0A8J2JA31</accession>
<dbReference type="EMBL" id="CAJVCH010028510">
    <property type="protein sequence ID" value="CAG7704193.1"/>
    <property type="molecule type" value="Genomic_DNA"/>
</dbReference>
<evidence type="ECO:0000256" key="4">
    <source>
        <dbReference type="ARBA" id="ARBA00022989"/>
    </source>
</evidence>
<keyword evidence="2" id="KW-0677">Repeat</keyword>
<evidence type="ECO:0000313" key="8">
    <source>
        <dbReference type="EMBL" id="CAG7704193.1"/>
    </source>
</evidence>
<keyword evidence="4" id="KW-1133">Transmembrane helix</keyword>
<dbReference type="AlphaFoldDB" id="A0A8J2JA31"/>
<gene>
    <name evidence="8" type="ORF">AFUS01_LOCUS4553</name>
</gene>
<keyword evidence="6" id="KW-0472">Membrane</keyword>
<evidence type="ECO:0000313" key="9">
    <source>
        <dbReference type="Proteomes" id="UP000708208"/>
    </source>
</evidence>
<proteinExistence type="inferred from homology"/>
<feature type="repeat" description="Solcar" evidence="6">
    <location>
        <begin position="181"/>
        <end position="270"/>
    </location>
</feature>
<name>A0A8J2JA31_9HEXA</name>
<keyword evidence="9" id="KW-1185">Reference proteome</keyword>
<dbReference type="GO" id="GO:0005741">
    <property type="term" value="C:mitochondrial outer membrane"/>
    <property type="evidence" value="ECO:0007669"/>
    <property type="project" value="UniProtKB-SubCell"/>
</dbReference>
<protein>
    <recommendedName>
        <fullName evidence="10">Mitochondrial carrier-like protein 2</fullName>
    </recommendedName>
</protein>
<dbReference type="PANTHER" id="PTHR10780">
    <property type="entry name" value="MITOCHONDRIAL CARRIER HOMOLOG"/>
    <property type="match status" value="1"/>
</dbReference>
<comment type="subcellular location">
    <subcellularLocation>
        <location evidence="1">Mitochondrion outer membrane</location>
        <topology evidence="1">Multi-pass membrane protein</topology>
    </subcellularLocation>
</comment>
<evidence type="ECO:0008006" key="10">
    <source>
        <dbReference type="Google" id="ProtNLM"/>
    </source>
</evidence>
<keyword evidence="5" id="KW-0496">Mitochondrion</keyword>
<dbReference type="PROSITE" id="PS50920">
    <property type="entry name" value="SOLCAR"/>
    <property type="match status" value="2"/>
</dbReference>
<dbReference type="PANTHER" id="PTHR10780:SF18">
    <property type="entry name" value="LD43650P"/>
    <property type="match status" value="1"/>
</dbReference>
<comment type="similarity">
    <text evidence="7">Belongs to the mitochondrial carrier (TC 2.A.29) family.</text>
</comment>
<keyword evidence="7" id="KW-0813">Transport</keyword>
<evidence type="ECO:0000256" key="1">
    <source>
        <dbReference type="ARBA" id="ARBA00004374"/>
    </source>
</evidence>
<keyword evidence="6 7" id="KW-0812">Transmembrane</keyword>
<comment type="caution">
    <text evidence="8">The sequence shown here is derived from an EMBL/GenBank/DDBJ whole genome shotgun (WGS) entry which is preliminary data.</text>
</comment>
<dbReference type="OrthoDB" id="10253709at2759"/>
<evidence type="ECO:0000256" key="5">
    <source>
        <dbReference type="ARBA" id="ARBA00023128"/>
    </source>
</evidence>
<organism evidence="8 9">
    <name type="scientific">Allacma fusca</name>
    <dbReference type="NCBI Taxonomy" id="39272"/>
    <lineage>
        <taxon>Eukaryota</taxon>
        <taxon>Metazoa</taxon>
        <taxon>Ecdysozoa</taxon>
        <taxon>Arthropoda</taxon>
        <taxon>Hexapoda</taxon>
        <taxon>Collembola</taxon>
        <taxon>Symphypleona</taxon>
        <taxon>Sminthuridae</taxon>
        <taxon>Allacma</taxon>
    </lineage>
</organism>